<evidence type="ECO:0000313" key="2">
    <source>
        <dbReference type="Proteomes" id="UP000594380"/>
    </source>
</evidence>
<sequence>MNTPRSPQPPKSIVVGFVPEDMELTIQMVDEAALQPLLTGTVFPILLSDFGDKIDDEIARRFGVAILNCLARYKPELVPLMSSVTQEPQKRPE</sequence>
<dbReference type="EMBL" id="JAALDK010000001">
    <property type="protein sequence ID" value="NUY00953.1"/>
    <property type="molecule type" value="Genomic_DNA"/>
</dbReference>
<name>A0A7Y6JZX9_9BURK</name>
<proteinExistence type="predicted"/>
<comment type="caution">
    <text evidence="1">The sequence shown here is derived from an EMBL/GenBank/DDBJ whole genome shotgun (WGS) entry which is preliminary data.</text>
</comment>
<dbReference type="Proteomes" id="UP000594380">
    <property type="component" value="Unassembled WGS sequence"/>
</dbReference>
<accession>A0A7Y6JZX9</accession>
<organism evidence="1 2">
    <name type="scientific">Paraburkholderia youngii</name>
    <dbReference type="NCBI Taxonomy" id="2782701"/>
    <lineage>
        <taxon>Bacteria</taxon>
        <taxon>Pseudomonadati</taxon>
        <taxon>Pseudomonadota</taxon>
        <taxon>Betaproteobacteria</taxon>
        <taxon>Burkholderiales</taxon>
        <taxon>Burkholderiaceae</taxon>
        <taxon>Paraburkholderia</taxon>
    </lineage>
</organism>
<protein>
    <submittedName>
        <fullName evidence="1">Uncharacterized protein</fullName>
    </submittedName>
</protein>
<evidence type="ECO:0000313" key="1">
    <source>
        <dbReference type="EMBL" id="NUY00953.1"/>
    </source>
</evidence>
<dbReference type="AlphaFoldDB" id="A0A7Y6JZX9"/>
<gene>
    <name evidence="1" type="ORF">G5S42_14935</name>
</gene>
<reference evidence="1 2" key="1">
    <citation type="submission" date="2020-02" db="EMBL/GenBank/DDBJ databases">
        <title>Paraburkholderia simonii sp. nov. and Paraburkholderia youngii sp. nov. Brazilian and Mexican Mimosa-associated rhizobia.</title>
        <authorList>
            <person name="Mavima L."/>
            <person name="Beukes C.W."/>
            <person name="Chan W.Y."/>
            <person name="Palmer M."/>
            <person name="De Meyer S.E."/>
            <person name="James E.K."/>
            <person name="Venter S.N."/>
            <person name="Steenkamp E.T."/>
        </authorList>
    </citation>
    <scope>NUCLEOTIDE SEQUENCE [LARGE SCALE GENOMIC DNA]</scope>
    <source>
        <strain evidence="1 2">JPY169</strain>
    </source>
</reference>